<dbReference type="Proteomes" id="UP000887568">
    <property type="component" value="Unplaced"/>
</dbReference>
<dbReference type="InterPro" id="IPR050111">
    <property type="entry name" value="C-type_lectin/snaclec_domain"/>
</dbReference>
<dbReference type="InterPro" id="IPR016186">
    <property type="entry name" value="C-type_lectin-like/link_sf"/>
</dbReference>
<dbReference type="GeneID" id="119728436"/>
<name>A0A913ZYQ0_PATMI</name>
<feature type="domain" description="C-type lectin" evidence="2">
    <location>
        <begin position="43"/>
        <end position="154"/>
    </location>
</feature>
<dbReference type="AlphaFoldDB" id="A0A913ZYQ0"/>
<proteinExistence type="predicted"/>
<organism evidence="3 4">
    <name type="scientific">Patiria miniata</name>
    <name type="common">Bat star</name>
    <name type="synonym">Asterina miniata</name>
    <dbReference type="NCBI Taxonomy" id="46514"/>
    <lineage>
        <taxon>Eukaryota</taxon>
        <taxon>Metazoa</taxon>
        <taxon>Echinodermata</taxon>
        <taxon>Eleutherozoa</taxon>
        <taxon>Asterozoa</taxon>
        <taxon>Asteroidea</taxon>
        <taxon>Valvatacea</taxon>
        <taxon>Valvatida</taxon>
        <taxon>Asterinidae</taxon>
        <taxon>Patiria</taxon>
    </lineage>
</organism>
<dbReference type="SUPFAM" id="SSF56436">
    <property type="entry name" value="C-type lectin-like"/>
    <property type="match status" value="1"/>
</dbReference>
<sequence>MMVSMKCSACLLLIVFTVIQSGAGEGTCVASIGGACPPTWIQWGARCYKVTTSQSHTWHEAKQACLAMRGVMVVPHSDEETEFLEDLQPQIWINCNDLETEGVWVCQEGTTKVDYRNWDSREPNKKGDEHCAVIKRCGEWTDVPCTEQYPTVCTRPISPALHL</sequence>
<dbReference type="PROSITE" id="PS50041">
    <property type="entry name" value="C_TYPE_LECTIN_2"/>
    <property type="match status" value="1"/>
</dbReference>
<dbReference type="Gene3D" id="3.10.100.10">
    <property type="entry name" value="Mannose-Binding Protein A, subunit A"/>
    <property type="match status" value="1"/>
</dbReference>
<evidence type="ECO:0000256" key="1">
    <source>
        <dbReference type="SAM" id="SignalP"/>
    </source>
</evidence>
<dbReference type="InterPro" id="IPR016187">
    <property type="entry name" value="CTDL_fold"/>
</dbReference>
<evidence type="ECO:0000259" key="2">
    <source>
        <dbReference type="PROSITE" id="PS50041"/>
    </source>
</evidence>
<feature type="signal peptide" evidence="1">
    <location>
        <begin position="1"/>
        <end position="24"/>
    </location>
</feature>
<keyword evidence="4" id="KW-1185">Reference proteome</keyword>
<dbReference type="RefSeq" id="XP_038056604.1">
    <property type="nucleotide sequence ID" value="XM_038200676.1"/>
</dbReference>
<evidence type="ECO:0000313" key="3">
    <source>
        <dbReference type="EnsemblMetazoa" id="XP_038056604.1"/>
    </source>
</evidence>
<feature type="chain" id="PRO_5036720401" description="C-type lectin domain-containing protein" evidence="1">
    <location>
        <begin position="25"/>
        <end position="163"/>
    </location>
</feature>
<dbReference type="OrthoDB" id="7357196at2759"/>
<evidence type="ECO:0000313" key="4">
    <source>
        <dbReference type="Proteomes" id="UP000887568"/>
    </source>
</evidence>
<dbReference type="CDD" id="cd00037">
    <property type="entry name" value="CLECT"/>
    <property type="match status" value="1"/>
</dbReference>
<dbReference type="PANTHER" id="PTHR22803">
    <property type="entry name" value="MANNOSE, PHOSPHOLIPASE, LECTIN RECEPTOR RELATED"/>
    <property type="match status" value="1"/>
</dbReference>
<accession>A0A913ZYQ0</accession>
<reference evidence="3" key="1">
    <citation type="submission" date="2022-11" db="UniProtKB">
        <authorList>
            <consortium name="EnsemblMetazoa"/>
        </authorList>
    </citation>
    <scope>IDENTIFICATION</scope>
</reference>
<dbReference type="EnsemblMetazoa" id="XM_038200676.1">
    <property type="protein sequence ID" value="XP_038056604.1"/>
    <property type="gene ID" value="LOC119728436"/>
</dbReference>
<dbReference type="Pfam" id="PF00059">
    <property type="entry name" value="Lectin_C"/>
    <property type="match status" value="1"/>
</dbReference>
<dbReference type="InterPro" id="IPR001304">
    <property type="entry name" value="C-type_lectin-like"/>
</dbReference>
<dbReference type="OMA" id="HTWHEAK"/>
<keyword evidence="1" id="KW-0732">Signal</keyword>
<protein>
    <recommendedName>
        <fullName evidence="2">C-type lectin domain-containing protein</fullName>
    </recommendedName>
</protein>
<dbReference type="SMART" id="SM00034">
    <property type="entry name" value="CLECT"/>
    <property type="match status" value="1"/>
</dbReference>